<sequence>MSTETVTAPPPAGWEEARSRVYAVGLAAALPTVGRALADADGYTLAEPLTTRTDLPAFPTSSVDGWAVRGAGPWDVLGRVLAGHTPAGLTADGTTVEIATGAMVPAGTTAILRIEESARTPDGRVTGTPRPNPEWREPGEEAVAGEELLPAGTPVDPALIGLAASCGHDQLRVRRQPRAALLVFGDELLTAGPPGSGRVRDALGPAVPSWLRRYGCQVRPSDVVGPVADTLPAHVAALRGALAGADLVCTTGGTMHGPVDHLHPALEALGADHVVNTVAVRPGFPMLLARLVDADGRVRFVAGLPGNPQSAIVALVSLVAPLLAGLQGRALPALPQATLAGPVPGRGDYTHLALVRLDRAAGTAHPVRHVGSAMLRGLAGADGFAVIRPGTSGEAGARVPVVPLPLLPGERTW</sequence>
<keyword evidence="10" id="KW-1185">Reference proteome</keyword>
<comment type="similarity">
    <text evidence="3 7">Belongs to the MoeA family.</text>
</comment>
<dbReference type="Gene3D" id="3.90.105.10">
    <property type="entry name" value="Molybdopterin biosynthesis moea protein, domain 2"/>
    <property type="match status" value="1"/>
</dbReference>
<dbReference type="Gene3D" id="3.40.980.10">
    <property type="entry name" value="MoaB/Mog-like domain"/>
    <property type="match status" value="1"/>
</dbReference>
<accession>A0A120FA61</accession>
<dbReference type="SUPFAM" id="SSF63867">
    <property type="entry name" value="MoeA C-terminal domain-like"/>
    <property type="match status" value="1"/>
</dbReference>
<evidence type="ECO:0000259" key="8">
    <source>
        <dbReference type="SMART" id="SM00852"/>
    </source>
</evidence>
<dbReference type="Pfam" id="PF03453">
    <property type="entry name" value="MoeA_N"/>
    <property type="match status" value="1"/>
</dbReference>
<dbReference type="GO" id="GO:0061599">
    <property type="term" value="F:molybdopterin molybdotransferase activity"/>
    <property type="evidence" value="ECO:0007669"/>
    <property type="project" value="UniProtKB-UniRule"/>
</dbReference>
<evidence type="ECO:0000256" key="5">
    <source>
        <dbReference type="ARBA" id="ARBA00023150"/>
    </source>
</evidence>
<organism evidence="9 10">
    <name type="scientific">Micromonospora rifamycinica</name>
    <dbReference type="NCBI Taxonomy" id="291594"/>
    <lineage>
        <taxon>Bacteria</taxon>
        <taxon>Bacillati</taxon>
        <taxon>Actinomycetota</taxon>
        <taxon>Actinomycetes</taxon>
        <taxon>Micromonosporales</taxon>
        <taxon>Micromonosporaceae</taxon>
        <taxon>Micromonospora</taxon>
    </lineage>
</organism>
<keyword evidence="7" id="KW-0479">Metal-binding</keyword>
<dbReference type="PANTHER" id="PTHR10192">
    <property type="entry name" value="MOLYBDOPTERIN BIOSYNTHESIS PROTEIN"/>
    <property type="match status" value="1"/>
</dbReference>
<evidence type="ECO:0000256" key="1">
    <source>
        <dbReference type="ARBA" id="ARBA00002901"/>
    </source>
</evidence>
<dbReference type="InterPro" id="IPR036688">
    <property type="entry name" value="MoeA_C_domain_IV_sf"/>
</dbReference>
<dbReference type="SUPFAM" id="SSF53218">
    <property type="entry name" value="Molybdenum cofactor biosynthesis proteins"/>
    <property type="match status" value="1"/>
</dbReference>
<keyword evidence="4 7" id="KW-0500">Molybdenum</keyword>
<gene>
    <name evidence="9" type="ORF">GA0070623_3787</name>
</gene>
<dbReference type="AlphaFoldDB" id="A0A120FA61"/>
<reference evidence="10" key="1">
    <citation type="submission" date="2016-06" db="EMBL/GenBank/DDBJ databases">
        <authorList>
            <person name="Varghese N."/>
            <person name="Submissions Spin"/>
        </authorList>
    </citation>
    <scope>NUCLEOTIDE SEQUENCE [LARGE SCALE GENOMIC DNA]</scope>
    <source>
        <strain evidence="10">DSM 44983</strain>
    </source>
</reference>
<evidence type="ECO:0000256" key="4">
    <source>
        <dbReference type="ARBA" id="ARBA00022505"/>
    </source>
</evidence>
<evidence type="ECO:0000313" key="10">
    <source>
        <dbReference type="Proteomes" id="UP000198226"/>
    </source>
</evidence>
<dbReference type="InterPro" id="IPR036425">
    <property type="entry name" value="MoaB/Mog-like_dom_sf"/>
</dbReference>
<dbReference type="InterPro" id="IPR036135">
    <property type="entry name" value="MoeA_linker/N_sf"/>
</dbReference>
<dbReference type="GO" id="GO:0046872">
    <property type="term" value="F:metal ion binding"/>
    <property type="evidence" value="ECO:0007669"/>
    <property type="project" value="UniProtKB-UniRule"/>
</dbReference>
<feature type="domain" description="MoaB/Mog" evidence="8">
    <location>
        <begin position="180"/>
        <end position="325"/>
    </location>
</feature>
<evidence type="ECO:0000313" key="9">
    <source>
        <dbReference type="EMBL" id="SCG73434.1"/>
    </source>
</evidence>
<dbReference type="InterPro" id="IPR005111">
    <property type="entry name" value="MoeA_C_domain_IV"/>
</dbReference>
<dbReference type="EMBL" id="LT607752">
    <property type="protein sequence ID" value="SCG73434.1"/>
    <property type="molecule type" value="Genomic_DNA"/>
</dbReference>
<keyword evidence="7 9" id="KW-0808">Transferase</keyword>
<evidence type="ECO:0000256" key="7">
    <source>
        <dbReference type="RuleBase" id="RU365090"/>
    </source>
</evidence>
<dbReference type="EC" id="2.10.1.1" evidence="7"/>
<keyword evidence="5 7" id="KW-0501">Molybdenum cofactor biosynthesis</keyword>
<dbReference type="Pfam" id="PF03454">
    <property type="entry name" value="MoeA_C"/>
    <property type="match status" value="1"/>
</dbReference>
<dbReference type="InterPro" id="IPR038987">
    <property type="entry name" value="MoeA-like"/>
</dbReference>
<dbReference type="OrthoDB" id="3196725at2"/>
<comment type="cofactor">
    <cofactor evidence="7">
        <name>Mg(2+)</name>
        <dbReference type="ChEBI" id="CHEBI:18420"/>
    </cofactor>
</comment>
<dbReference type="SMART" id="SM00852">
    <property type="entry name" value="MoCF_biosynth"/>
    <property type="match status" value="1"/>
</dbReference>
<dbReference type="InterPro" id="IPR005110">
    <property type="entry name" value="MoeA_linker/N"/>
</dbReference>
<dbReference type="GO" id="GO:0006777">
    <property type="term" value="P:Mo-molybdopterin cofactor biosynthetic process"/>
    <property type="evidence" value="ECO:0007669"/>
    <property type="project" value="UniProtKB-UniRule"/>
</dbReference>
<evidence type="ECO:0000256" key="3">
    <source>
        <dbReference type="ARBA" id="ARBA00010763"/>
    </source>
</evidence>
<dbReference type="Gene3D" id="2.40.340.10">
    <property type="entry name" value="MoeA, C-terminal, domain IV"/>
    <property type="match status" value="1"/>
</dbReference>
<evidence type="ECO:0000256" key="6">
    <source>
        <dbReference type="ARBA" id="ARBA00047317"/>
    </source>
</evidence>
<proteinExistence type="inferred from homology"/>
<name>A0A120FA61_9ACTN</name>
<evidence type="ECO:0000256" key="2">
    <source>
        <dbReference type="ARBA" id="ARBA00005046"/>
    </source>
</evidence>
<keyword evidence="7" id="KW-0460">Magnesium</keyword>
<dbReference type="Gene3D" id="2.170.190.11">
    <property type="entry name" value="Molybdopterin biosynthesis moea protein, domain 3"/>
    <property type="match status" value="1"/>
</dbReference>
<comment type="function">
    <text evidence="1 7">Catalyzes the insertion of molybdate into adenylated molybdopterin with the concomitant release of AMP.</text>
</comment>
<dbReference type="RefSeq" id="WP_067301223.1">
    <property type="nucleotide sequence ID" value="NZ_LRMV01000003.1"/>
</dbReference>
<dbReference type="Proteomes" id="UP000198226">
    <property type="component" value="Chromosome I"/>
</dbReference>
<dbReference type="InterPro" id="IPR001453">
    <property type="entry name" value="MoaB/Mog_dom"/>
</dbReference>
<dbReference type="GO" id="GO:0005829">
    <property type="term" value="C:cytosol"/>
    <property type="evidence" value="ECO:0007669"/>
    <property type="project" value="TreeGrafter"/>
</dbReference>
<dbReference type="SUPFAM" id="SSF63882">
    <property type="entry name" value="MoeA N-terminal region -like"/>
    <property type="match status" value="1"/>
</dbReference>
<comment type="pathway">
    <text evidence="2 7">Cofactor biosynthesis; molybdopterin biosynthesis.</text>
</comment>
<comment type="catalytic activity">
    <reaction evidence="6">
        <text>adenylyl-molybdopterin + molybdate = Mo-molybdopterin + AMP + H(+)</text>
        <dbReference type="Rhea" id="RHEA:35047"/>
        <dbReference type="ChEBI" id="CHEBI:15378"/>
        <dbReference type="ChEBI" id="CHEBI:36264"/>
        <dbReference type="ChEBI" id="CHEBI:62727"/>
        <dbReference type="ChEBI" id="CHEBI:71302"/>
        <dbReference type="ChEBI" id="CHEBI:456215"/>
        <dbReference type="EC" id="2.10.1.1"/>
    </reaction>
</comment>
<dbReference type="Pfam" id="PF00994">
    <property type="entry name" value="MoCF_biosynth"/>
    <property type="match status" value="1"/>
</dbReference>
<dbReference type="PANTHER" id="PTHR10192:SF5">
    <property type="entry name" value="GEPHYRIN"/>
    <property type="match status" value="1"/>
</dbReference>
<dbReference type="CDD" id="cd00887">
    <property type="entry name" value="MoeA"/>
    <property type="match status" value="1"/>
</dbReference>
<protein>
    <recommendedName>
        <fullName evidence="7">Molybdopterin molybdenumtransferase</fullName>
        <ecNumber evidence="7">2.10.1.1</ecNumber>
    </recommendedName>
</protein>
<dbReference type="UniPathway" id="UPA00344"/>